<sequence length="81" mass="8418">MSEQQAATPTPDFVLDCSSQSASLLIGSQLLGSTDDLPLVSQQRHPEVLDVTGKESRGRAFSQSLTVDTAVRSVGVGLSSG</sequence>
<organism evidence="1 2">
    <name type="scientific">Liparis tanakae</name>
    <name type="common">Tanaka's snailfish</name>
    <dbReference type="NCBI Taxonomy" id="230148"/>
    <lineage>
        <taxon>Eukaryota</taxon>
        <taxon>Metazoa</taxon>
        <taxon>Chordata</taxon>
        <taxon>Craniata</taxon>
        <taxon>Vertebrata</taxon>
        <taxon>Euteleostomi</taxon>
        <taxon>Actinopterygii</taxon>
        <taxon>Neopterygii</taxon>
        <taxon>Teleostei</taxon>
        <taxon>Neoteleostei</taxon>
        <taxon>Acanthomorphata</taxon>
        <taxon>Eupercaria</taxon>
        <taxon>Perciformes</taxon>
        <taxon>Cottioidei</taxon>
        <taxon>Cottales</taxon>
        <taxon>Liparidae</taxon>
        <taxon>Liparis</taxon>
    </lineage>
</organism>
<dbReference type="Proteomes" id="UP000314294">
    <property type="component" value="Unassembled WGS sequence"/>
</dbReference>
<evidence type="ECO:0000313" key="2">
    <source>
        <dbReference type="Proteomes" id="UP000314294"/>
    </source>
</evidence>
<dbReference type="EMBL" id="SRLO01000049">
    <property type="protein sequence ID" value="TNN81123.1"/>
    <property type="molecule type" value="Genomic_DNA"/>
</dbReference>
<gene>
    <name evidence="1" type="ORF">EYF80_008779</name>
</gene>
<reference evidence="1 2" key="1">
    <citation type="submission" date="2019-03" db="EMBL/GenBank/DDBJ databases">
        <title>First draft genome of Liparis tanakae, snailfish: a comprehensive survey of snailfish specific genes.</title>
        <authorList>
            <person name="Kim W."/>
            <person name="Song I."/>
            <person name="Jeong J.-H."/>
            <person name="Kim D."/>
            <person name="Kim S."/>
            <person name="Ryu S."/>
            <person name="Song J.Y."/>
            <person name="Lee S.K."/>
        </authorList>
    </citation>
    <scope>NUCLEOTIDE SEQUENCE [LARGE SCALE GENOMIC DNA]</scope>
    <source>
        <tissue evidence="1">Muscle</tissue>
    </source>
</reference>
<dbReference type="AlphaFoldDB" id="A0A4Z2IV85"/>
<protein>
    <submittedName>
        <fullName evidence="1">Uncharacterized protein</fullName>
    </submittedName>
</protein>
<comment type="caution">
    <text evidence="1">The sequence shown here is derived from an EMBL/GenBank/DDBJ whole genome shotgun (WGS) entry which is preliminary data.</text>
</comment>
<proteinExistence type="predicted"/>
<evidence type="ECO:0000313" key="1">
    <source>
        <dbReference type="EMBL" id="TNN81123.1"/>
    </source>
</evidence>
<name>A0A4Z2IV85_9TELE</name>
<accession>A0A4Z2IV85</accession>
<keyword evidence="2" id="KW-1185">Reference proteome</keyword>